<accession>A0A699TR64</accession>
<comment type="caution">
    <text evidence="1">The sequence shown here is derived from an EMBL/GenBank/DDBJ whole genome shotgun (WGS) entry which is preliminary data.</text>
</comment>
<evidence type="ECO:0000313" key="1">
    <source>
        <dbReference type="EMBL" id="GFD10354.1"/>
    </source>
</evidence>
<sequence>MILDGMINDDIKLSKAYKTYLDYATGKFPPKKVRKFKKPASPKLKTVPASLKEPTQKGKRVKRVAKNATTTLTIGVIIKDTPDKFVSKNK</sequence>
<name>A0A699TR64_TANCI</name>
<feature type="non-terminal residue" evidence="1">
    <location>
        <position position="90"/>
    </location>
</feature>
<dbReference type="AlphaFoldDB" id="A0A699TR64"/>
<protein>
    <submittedName>
        <fullName evidence="1">Uncharacterized protein</fullName>
    </submittedName>
</protein>
<reference evidence="1" key="1">
    <citation type="journal article" date="2019" name="Sci. Rep.">
        <title>Draft genome of Tanacetum cinerariifolium, the natural source of mosquito coil.</title>
        <authorList>
            <person name="Yamashiro T."/>
            <person name="Shiraishi A."/>
            <person name="Satake H."/>
            <person name="Nakayama K."/>
        </authorList>
    </citation>
    <scope>NUCLEOTIDE SEQUENCE</scope>
</reference>
<dbReference type="EMBL" id="BKCJ011251699">
    <property type="protein sequence ID" value="GFD10354.1"/>
    <property type="molecule type" value="Genomic_DNA"/>
</dbReference>
<gene>
    <name evidence="1" type="ORF">Tci_882323</name>
</gene>
<proteinExistence type="predicted"/>
<feature type="non-terminal residue" evidence="1">
    <location>
        <position position="1"/>
    </location>
</feature>
<organism evidence="1">
    <name type="scientific">Tanacetum cinerariifolium</name>
    <name type="common">Dalmatian daisy</name>
    <name type="synonym">Chrysanthemum cinerariifolium</name>
    <dbReference type="NCBI Taxonomy" id="118510"/>
    <lineage>
        <taxon>Eukaryota</taxon>
        <taxon>Viridiplantae</taxon>
        <taxon>Streptophyta</taxon>
        <taxon>Embryophyta</taxon>
        <taxon>Tracheophyta</taxon>
        <taxon>Spermatophyta</taxon>
        <taxon>Magnoliopsida</taxon>
        <taxon>eudicotyledons</taxon>
        <taxon>Gunneridae</taxon>
        <taxon>Pentapetalae</taxon>
        <taxon>asterids</taxon>
        <taxon>campanulids</taxon>
        <taxon>Asterales</taxon>
        <taxon>Asteraceae</taxon>
        <taxon>Asteroideae</taxon>
        <taxon>Anthemideae</taxon>
        <taxon>Anthemidinae</taxon>
        <taxon>Tanacetum</taxon>
    </lineage>
</organism>